<evidence type="ECO:0000256" key="21">
    <source>
        <dbReference type="SAM" id="MobiDB-lite"/>
    </source>
</evidence>
<dbReference type="PROSITE" id="PS00107">
    <property type="entry name" value="PROTEIN_KINASE_ATP"/>
    <property type="match status" value="1"/>
</dbReference>
<evidence type="ECO:0000256" key="2">
    <source>
        <dbReference type="ARBA" id="ARBA00022527"/>
    </source>
</evidence>
<dbReference type="PROSITE" id="PS00108">
    <property type="entry name" value="PROTEIN_KINASE_ST"/>
    <property type="match status" value="1"/>
</dbReference>
<evidence type="ECO:0000256" key="19">
    <source>
        <dbReference type="PROSITE-ProRule" id="PRU10141"/>
    </source>
</evidence>
<dbReference type="EC" id="2.7.11.1" evidence="1"/>
<keyword evidence="3" id="KW-0597">Phosphoprotein</keyword>
<dbReference type="InterPro" id="IPR017441">
    <property type="entry name" value="Protein_kinase_ATP_BS"/>
</dbReference>
<dbReference type="InterPro" id="IPR011009">
    <property type="entry name" value="Kinase-like_dom_sf"/>
</dbReference>
<dbReference type="Proteomes" id="UP000576729">
    <property type="component" value="Unassembled WGS sequence"/>
</dbReference>
<protein>
    <recommendedName>
        <fullName evidence="13">Eukaryotic translation initiation factor 2-alpha kinase 1</fullName>
        <ecNumber evidence="1">2.7.11.1</ecNumber>
    </recommendedName>
    <alternativeName>
        <fullName evidence="15">Heme-regulated eukaryotic initiation factor eIF-2-alpha kinase</fullName>
    </alternativeName>
    <alternativeName>
        <fullName evidence="14">Hemin-sensitive initiation factor 2-alpha kinase</fullName>
    </alternativeName>
</protein>
<dbReference type="Gene3D" id="3.30.200.20">
    <property type="entry name" value="Phosphorylase Kinase, domain 1"/>
    <property type="match status" value="1"/>
</dbReference>
<keyword evidence="8 19" id="KW-0067">ATP-binding</keyword>
<dbReference type="EMBL" id="VWPU01005373">
    <property type="protein sequence ID" value="NXY55975.1"/>
    <property type="molecule type" value="Genomic_DNA"/>
</dbReference>
<dbReference type="Gene3D" id="1.10.510.10">
    <property type="entry name" value="Transferase(Phosphotransferase) domain 1"/>
    <property type="match status" value="1"/>
</dbReference>
<evidence type="ECO:0000256" key="3">
    <source>
        <dbReference type="ARBA" id="ARBA00022553"/>
    </source>
</evidence>
<keyword evidence="4" id="KW-0808">Transferase</keyword>
<dbReference type="InterPro" id="IPR050339">
    <property type="entry name" value="CC_SR_Kinase"/>
</dbReference>
<evidence type="ECO:0000256" key="13">
    <source>
        <dbReference type="ARBA" id="ARBA00040433"/>
    </source>
</evidence>
<dbReference type="CDD" id="cd14049">
    <property type="entry name" value="STKc_EIF2AK1_HRI"/>
    <property type="match status" value="1"/>
</dbReference>
<evidence type="ECO:0000313" key="23">
    <source>
        <dbReference type="EMBL" id="NXY55975.1"/>
    </source>
</evidence>
<evidence type="ECO:0000256" key="16">
    <source>
        <dbReference type="ARBA" id="ARBA00046654"/>
    </source>
</evidence>
<evidence type="ECO:0000256" key="8">
    <source>
        <dbReference type="ARBA" id="ARBA00022840"/>
    </source>
</evidence>
<reference evidence="23 24" key="1">
    <citation type="submission" date="2019-09" db="EMBL/GenBank/DDBJ databases">
        <title>Bird 10,000 Genomes (B10K) Project - Family phase.</title>
        <authorList>
            <person name="Zhang G."/>
        </authorList>
    </citation>
    <scope>NUCLEOTIDE SEQUENCE [LARGE SCALE GENOMIC DNA]</scope>
    <source>
        <strain evidence="23">B10K-OTA-212792</strain>
        <tissue evidence="23">Blood</tissue>
    </source>
</reference>
<keyword evidence="6 19" id="KW-0547">Nucleotide-binding</keyword>
<feature type="domain" description="Protein kinase" evidence="22">
    <location>
        <begin position="157"/>
        <end position="587"/>
    </location>
</feature>
<dbReference type="GO" id="GO:0005737">
    <property type="term" value="C:cytoplasm"/>
    <property type="evidence" value="ECO:0007669"/>
    <property type="project" value="TreeGrafter"/>
</dbReference>
<evidence type="ECO:0000256" key="6">
    <source>
        <dbReference type="ARBA" id="ARBA00022741"/>
    </source>
</evidence>
<evidence type="ECO:0000256" key="5">
    <source>
        <dbReference type="ARBA" id="ARBA00022737"/>
    </source>
</evidence>
<evidence type="ECO:0000256" key="9">
    <source>
        <dbReference type="ARBA" id="ARBA00022843"/>
    </source>
</evidence>
<evidence type="ECO:0000259" key="22">
    <source>
        <dbReference type="PROSITE" id="PS50011"/>
    </source>
</evidence>
<sequence length="632" mass="72427">MWGGRRAAALRAPVPALEFPEESPEPRFDESDVPAELRVANGSQKFVNFTSTIQNQLLLVSLLEHLCHMYTHNPVHSRCLFRILRQTFTRTGLLSPFAFCDEFSTVRLQHNRAIAELMKAANQQVLNGVSFVASKPFSIREKEVLFEAQTSRYLNEFEEVARLGKGGYGKVYKVRNKLDGQFYAIKKIKIKKATRRDCMQVLREVKVLAGLQHPNIVGYHTAWMEQVQTVHPKGKYSSLCNSCLHLTTSLLDHCHIQSVESGSSIIFADLTSQEEESCDSTSLKNVGRESVQNMDVRNDFTNSNSRECVKPNKYELSIELQEDLVNNVNSLSTDVDNHSTRGPHSSLDQDASTESKSCSEECSKNEVALCGEFEVEYHLMLHIQMQLCEISLWDWIVDRNKRWNKRSDNTSSPSHLMDVRWTMKIFQEVVEGVCYIHSMGVMHRDIKPRNIFLHGSDHQVKIGDFGLACKDLLWDDADEWFQTERINGLTHTSGVGTCLYASPEQLQGSHYDFKSDMYSMGVILLELFQPFGTEMERTEILTHLRTGQIPQTFYKKWPTQAKYVKLLTSARATERPTAAQLRDSELFHSRDQVISNLQKKVRQQEEEIEMLKETIRLLSEEQDEQMRQGSPV</sequence>
<feature type="non-terminal residue" evidence="23">
    <location>
        <position position="632"/>
    </location>
</feature>
<dbReference type="PANTHER" id="PTHR11042">
    <property type="entry name" value="EUKARYOTIC TRANSLATION INITIATION FACTOR 2-ALPHA KINASE EIF2-ALPHA KINASE -RELATED"/>
    <property type="match status" value="1"/>
</dbReference>
<evidence type="ECO:0000313" key="24">
    <source>
        <dbReference type="Proteomes" id="UP000576729"/>
    </source>
</evidence>
<comment type="similarity">
    <text evidence="12">Belongs to the protein kinase superfamily. Ser/Thr protein kinase family. GCN2 subfamily.</text>
</comment>
<evidence type="ECO:0000256" key="7">
    <source>
        <dbReference type="ARBA" id="ARBA00022777"/>
    </source>
</evidence>
<dbReference type="GO" id="GO:0005634">
    <property type="term" value="C:nucleus"/>
    <property type="evidence" value="ECO:0007669"/>
    <property type="project" value="TreeGrafter"/>
</dbReference>
<evidence type="ECO:0000256" key="1">
    <source>
        <dbReference type="ARBA" id="ARBA00012513"/>
    </source>
</evidence>
<comment type="catalytic activity">
    <reaction evidence="17">
        <text>L-threonyl-[protein] + ATP = O-phospho-L-threonyl-[protein] + ADP + H(+)</text>
        <dbReference type="Rhea" id="RHEA:46608"/>
        <dbReference type="Rhea" id="RHEA-COMP:11060"/>
        <dbReference type="Rhea" id="RHEA-COMP:11605"/>
        <dbReference type="ChEBI" id="CHEBI:15378"/>
        <dbReference type="ChEBI" id="CHEBI:30013"/>
        <dbReference type="ChEBI" id="CHEBI:30616"/>
        <dbReference type="ChEBI" id="CHEBI:61977"/>
        <dbReference type="ChEBI" id="CHEBI:456216"/>
        <dbReference type="EC" id="2.7.11.1"/>
    </reaction>
    <physiologicalReaction direction="left-to-right" evidence="17">
        <dbReference type="Rhea" id="RHEA:46609"/>
    </physiologicalReaction>
</comment>
<keyword evidence="9" id="KW-0832">Ubl conjugation</keyword>
<organism evidence="23 24">
    <name type="scientific">Callaeas wilsoni</name>
    <name type="common">North Island kokako</name>
    <dbReference type="NCBI Taxonomy" id="1347786"/>
    <lineage>
        <taxon>Eukaryota</taxon>
        <taxon>Metazoa</taxon>
        <taxon>Chordata</taxon>
        <taxon>Craniata</taxon>
        <taxon>Vertebrata</taxon>
        <taxon>Euteleostomi</taxon>
        <taxon>Archelosauria</taxon>
        <taxon>Archosauria</taxon>
        <taxon>Dinosauria</taxon>
        <taxon>Saurischia</taxon>
        <taxon>Theropoda</taxon>
        <taxon>Coelurosauria</taxon>
        <taxon>Aves</taxon>
        <taxon>Neognathae</taxon>
        <taxon>Neoaves</taxon>
        <taxon>Telluraves</taxon>
        <taxon>Australaves</taxon>
        <taxon>Passeriformes</taxon>
        <taxon>Corvoidea</taxon>
        <taxon>Callaeidae</taxon>
        <taxon>Callaeas</taxon>
    </lineage>
</organism>
<comment type="caution">
    <text evidence="23">The sequence shown here is derived from an EMBL/GenBank/DDBJ whole genome shotgun (WGS) entry which is preliminary data.</text>
</comment>
<dbReference type="SMART" id="SM00220">
    <property type="entry name" value="S_TKc"/>
    <property type="match status" value="1"/>
</dbReference>
<evidence type="ECO:0000256" key="12">
    <source>
        <dbReference type="ARBA" id="ARBA00037982"/>
    </source>
</evidence>
<dbReference type="GO" id="GO:0004694">
    <property type="term" value="F:eukaryotic translation initiation factor 2alpha kinase activity"/>
    <property type="evidence" value="ECO:0007669"/>
    <property type="project" value="TreeGrafter"/>
</dbReference>
<evidence type="ECO:0000256" key="15">
    <source>
        <dbReference type="ARBA" id="ARBA00042914"/>
    </source>
</evidence>
<evidence type="ECO:0000256" key="11">
    <source>
        <dbReference type="ARBA" id="ARBA00023193"/>
    </source>
</evidence>
<feature type="region of interest" description="Disordered" evidence="21">
    <location>
        <begin position="331"/>
        <end position="356"/>
    </location>
</feature>
<dbReference type="FunFam" id="1.10.510.10:FF:000375">
    <property type="entry name" value="Putative eukaryotic translation initiation factor 2-alpha kinase 1"/>
    <property type="match status" value="1"/>
</dbReference>
<keyword evidence="20" id="KW-0175">Coiled coil</keyword>
<evidence type="ECO:0000256" key="14">
    <source>
        <dbReference type="ARBA" id="ARBA00042456"/>
    </source>
</evidence>
<dbReference type="InterPro" id="IPR000719">
    <property type="entry name" value="Prot_kinase_dom"/>
</dbReference>
<dbReference type="Pfam" id="PF00069">
    <property type="entry name" value="Pkinase"/>
    <property type="match status" value="2"/>
</dbReference>
<feature type="coiled-coil region" evidence="20">
    <location>
        <begin position="594"/>
        <end position="628"/>
    </location>
</feature>
<dbReference type="InterPro" id="IPR008271">
    <property type="entry name" value="Ser/Thr_kinase_AS"/>
</dbReference>
<gene>
    <name evidence="23" type="primary">Eif2ak1</name>
    <name evidence="23" type="ORF">CALWIL_R05720</name>
</gene>
<dbReference type="AlphaFoldDB" id="A0A7L4KVF5"/>
<keyword evidence="5" id="KW-0677">Repeat</keyword>
<keyword evidence="7 23" id="KW-0418">Kinase</keyword>
<keyword evidence="2" id="KW-0723">Serine/threonine-protein kinase</keyword>
<accession>A0A7L4KVF5</accession>
<keyword evidence="24" id="KW-1185">Reference proteome</keyword>
<feature type="binding site" evidence="19">
    <location>
        <position position="187"/>
    </location>
    <ligand>
        <name>ATP</name>
        <dbReference type="ChEBI" id="CHEBI:30616"/>
    </ligand>
</feature>
<evidence type="ECO:0000256" key="17">
    <source>
        <dbReference type="ARBA" id="ARBA00048659"/>
    </source>
</evidence>
<feature type="non-terminal residue" evidence="23">
    <location>
        <position position="1"/>
    </location>
</feature>
<comment type="subunit">
    <text evidence="16">Synthesized in an inactive form that binds to the N-terminal domain of CDC37. Has to be associated with a multiprotein complex containing Hsp90, CDC37 and PPP5C for maturation and activation by autophosphorylation. The phosphatase PPP5C modulates this activation. Homodimer; homodimerizes in presence of heme, forming a disulfide-linked inactive homodimer. Interacts with DELE1; binds both to full-length DELE1 and processed form of DELE1 (S-DELE1) in response to stress, leading to activate its protein kinase activity and trigger the integrated stress response (ISR).</text>
</comment>
<dbReference type="PROSITE" id="PS50011">
    <property type="entry name" value="PROTEIN_KINASE_DOM"/>
    <property type="match status" value="1"/>
</dbReference>
<evidence type="ECO:0000256" key="4">
    <source>
        <dbReference type="ARBA" id="ARBA00022679"/>
    </source>
</evidence>
<feature type="compositionally biased region" description="Polar residues" evidence="21">
    <location>
        <begin position="331"/>
        <end position="352"/>
    </location>
</feature>
<evidence type="ECO:0000256" key="20">
    <source>
        <dbReference type="SAM" id="Coils"/>
    </source>
</evidence>
<dbReference type="InterPro" id="IPR054521">
    <property type="entry name" value="HRI2_3H"/>
</dbReference>
<evidence type="ECO:0000256" key="10">
    <source>
        <dbReference type="ARBA" id="ARBA00023157"/>
    </source>
</evidence>
<dbReference type="GO" id="GO:0017148">
    <property type="term" value="P:negative regulation of translation"/>
    <property type="evidence" value="ECO:0007669"/>
    <property type="project" value="UniProtKB-KW"/>
</dbReference>
<dbReference type="SUPFAM" id="SSF56112">
    <property type="entry name" value="Protein kinase-like (PK-like)"/>
    <property type="match status" value="1"/>
</dbReference>
<keyword evidence="10" id="KW-1015">Disulfide bond</keyword>
<name>A0A7L4KVF5_9CORV</name>
<evidence type="ECO:0000256" key="18">
    <source>
        <dbReference type="ARBA" id="ARBA00048977"/>
    </source>
</evidence>
<keyword evidence="11" id="KW-0652">Protein synthesis inhibitor</keyword>
<dbReference type="GO" id="GO:0005524">
    <property type="term" value="F:ATP binding"/>
    <property type="evidence" value="ECO:0007669"/>
    <property type="project" value="UniProtKB-UniRule"/>
</dbReference>
<proteinExistence type="inferred from homology"/>
<dbReference type="Pfam" id="PF22949">
    <property type="entry name" value="HRI2_3H"/>
    <property type="match status" value="1"/>
</dbReference>
<dbReference type="PANTHER" id="PTHR11042:SF160">
    <property type="entry name" value="EUKARYOTIC TRANSLATION INITIATION FACTOR 2-ALPHA KINASE 1"/>
    <property type="match status" value="1"/>
</dbReference>
<comment type="catalytic activity">
    <reaction evidence="18">
        <text>L-seryl-[protein] + ATP = O-phospho-L-seryl-[protein] + ADP + H(+)</text>
        <dbReference type="Rhea" id="RHEA:17989"/>
        <dbReference type="Rhea" id="RHEA-COMP:9863"/>
        <dbReference type="Rhea" id="RHEA-COMP:11604"/>
        <dbReference type="ChEBI" id="CHEBI:15378"/>
        <dbReference type="ChEBI" id="CHEBI:29999"/>
        <dbReference type="ChEBI" id="CHEBI:30616"/>
        <dbReference type="ChEBI" id="CHEBI:83421"/>
        <dbReference type="ChEBI" id="CHEBI:456216"/>
        <dbReference type="EC" id="2.7.11.1"/>
    </reaction>
    <physiologicalReaction direction="left-to-right" evidence="18">
        <dbReference type="Rhea" id="RHEA:17990"/>
    </physiologicalReaction>
</comment>